<keyword evidence="2" id="KW-1185">Reference proteome</keyword>
<dbReference type="OrthoDB" id="2016285at2759"/>
<reference evidence="2" key="1">
    <citation type="submission" date="2016-06" db="EMBL/GenBank/DDBJ databases">
        <title>Parallel loss of symbiosis genes in relatives of nitrogen-fixing non-legume Parasponia.</title>
        <authorList>
            <person name="Van Velzen R."/>
            <person name="Holmer R."/>
            <person name="Bu F."/>
            <person name="Rutten L."/>
            <person name="Van Zeijl A."/>
            <person name="Liu W."/>
            <person name="Santuari L."/>
            <person name="Cao Q."/>
            <person name="Sharma T."/>
            <person name="Shen D."/>
            <person name="Roswanjaya Y."/>
            <person name="Wardhani T."/>
            <person name="Kalhor M.S."/>
            <person name="Jansen J."/>
            <person name="Van den Hoogen J."/>
            <person name="Gungor B."/>
            <person name="Hartog M."/>
            <person name="Hontelez J."/>
            <person name="Verver J."/>
            <person name="Yang W.-C."/>
            <person name="Schijlen E."/>
            <person name="Repin R."/>
            <person name="Schilthuizen M."/>
            <person name="Schranz E."/>
            <person name="Heidstra R."/>
            <person name="Miyata K."/>
            <person name="Fedorova E."/>
            <person name="Kohlen W."/>
            <person name="Bisseling T."/>
            <person name="Smit S."/>
            <person name="Geurts R."/>
        </authorList>
    </citation>
    <scope>NUCLEOTIDE SEQUENCE [LARGE SCALE GENOMIC DNA]</scope>
    <source>
        <strain evidence="2">cv. RG33-2</strain>
    </source>
</reference>
<sequence>MPNGRIIVNCGGISGASEVDPKSVDPKSLSDGSWVQNSTIKTLSIAFPGQISWKRMPKDNGANFLALTGPMPDLDSWSTMVPEPLSANVKQWRSCEEIEA</sequence>
<dbReference type="STRING" id="63057.A0A2P5B605"/>
<accession>A0A2P5B605</accession>
<evidence type="ECO:0000313" key="1">
    <source>
        <dbReference type="EMBL" id="PON44223.1"/>
    </source>
</evidence>
<dbReference type="EMBL" id="JXTC01000598">
    <property type="protein sequence ID" value="PON44223.1"/>
    <property type="molecule type" value="Genomic_DNA"/>
</dbReference>
<gene>
    <name evidence="1" type="ORF">TorRG33x02_331270</name>
</gene>
<name>A0A2P5B605_TREOI</name>
<dbReference type="Proteomes" id="UP000237000">
    <property type="component" value="Unassembled WGS sequence"/>
</dbReference>
<protein>
    <submittedName>
        <fullName evidence="1">Uncharacterized protein</fullName>
    </submittedName>
</protein>
<dbReference type="InParanoid" id="A0A2P5B605"/>
<proteinExistence type="predicted"/>
<evidence type="ECO:0000313" key="2">
    <source>
        <dbReference type="Proteomes" id="UP000237000"/>
    </source>
</evidence>
<organism evidence="1 2">
    <name type="scientific">Trema orientale</name>
    <name type="common">Charcoal tree</name>
    <name type="synonym">Celtis orientalis</name>
    <dbReference type="NCBI Taxonomy" id="63057"/>
    <lineage>
        <taxon>Eukaryota</taxon>
        <taxon>Viridiplantae</taxon>
        <taxon>Streptophyta</taxon>
        <taxon>Embryophyta</taxon>
        <taxon>Tracheophyta</taxon>
        <taxon>Spermatophyta</taxon>
        <taxon>Magnoliopsida</taxon>
        <taxon>eudicotyledons</taxon>
        <taxon>Gunneridae</taxon>
        <taxon>Pentapetalae</taxon>
        <taxon>rosids</taxon>
        <taxon>fabids</taxon>
        <taxon>Rosales</taxon>
        <taxon>Cannabaceae</taxon>
        <taxon>Trema</taxon>
    </lineage>
</organism>
<comment type="caution">
    <text evidence="1">The sequence shown here is derived from an EMBL/GenBank/DDBJ whole genome shotgun (WGS) entry which is preliminary data.</text>
</comment>
<dbReference type="AlphaFoldDB" id="A0A2P5B605"/>